<dbReference type="AlphaFoldDB" id="A0A5S6Q988"/>
<evidence type="ECO:0000313" key="2">
    <source>
        <dbReference type="WBParaSite" id="TMUE_1000003809.1"/>
    </source>
</evidence>
<reference evidence="2" key="1">
    <citation type="submission" date="2019-12" db="UniProtKB">
        <authorList>
            <consortium name="WormBaseParasite"/>
        </authorList>
    </citation>
    <scope>IDENTIFICATION</scope>
</reference>
<organism evidence="1 2">
    <name type="scientific">Trichuris muris</name>
    <name type="common">Mouse whipworm</name>
    <dbReference type="NCBI Taxonomy" id="70415"/>
    <lineage>
        <taxon>Eukaryota</taxon>
        <taxon>Metazoa</taxon>
        <taxon>Ecdysozoa</taxon>
        <taxon>Nematoda</taxon>
        <taxon>Enoplea</taxon>
        <taxon>Dorylaimia</taxon>
        <taxon>Trichinellida</taxon>
        <taxon>Trichuridae</taxon>
        <taxon>Trichuris</taxon>
    </lineage>
</organism>
<dbReference type="Proteomes" id="UP000046395">
    <property type="component" value="Unassembled WGS sequence"/>
</dbReference>
<name>A0A5S6Q988_TRIMR</name>
<evidence type="ECO:0000313" key="1">
    <source>
        <dbReference type="Proteomes" id="UP000046395"/>
    </source>
</evidence>
<keyword evidence="1" id="KW-1185">Reference proteome</keyword>
<protein>
    <submittedName>
        <fullName evidence="2">Uncharacterized protein</fullName>
    </submittedName>
</protein>
<sequence length="79" mass="8675">MALPYQPVDQINNFAMRPFSVAESVVANGQFIAKEENLAGTCGEKPLPRFPCIGMPYKCTQLNSSVHSSTGNVKRMLSR</sequence>
<accession>A0A5S6Q988</accession>
<proteinExistence type="predicted"/>
<dbReference type="WBParaSite" id="TMUE_1000003809.1">
    <property type="protein sequence ID" value="TMUE_1000003809.1"/>
    <property type="gene ID" value="WBGene00298799"/>
</dbReference>